<dbReference type="GeneID" id="18931614"/>
<keyword evidence="2" id="KW-1185">Reference proteome</keyword>
<evidence type="ECO:0000313" key="2">
    <source>
        <dbReference type="Proteomes" id="UP000001072"/>
    </source>
</evidence>
<dbReference type="InParanoid" id="F4R5V5"/>
<gene>
    <name evidence="1" type="ORF">MELLADRAFT_70714</name>
</gene>
<dbReference type="AlphaFoldDB" id="F4R5V5"/>
<reference evidence="2" key="1">
    <citation type="journal article" date="2011" name="Proc. Natl. Acad. Sci. U.S.A.">
        <title>Obligate biotrophy features unraveled by the genomic analysis of rust fungi.</title>
        <authorList>
            <person name="Duplessis S."/>
            <person name="Cuomo C.A."/>
            <person name="Lin Y.-C."/>
            <person name="Aerts A."/>
            <person name="Tisserant E."/>
            <person name="Veneault-Fourrey C."/>
            <person name="Joly D.L."/>
            <person name="Hacquard S."/>
            <person name="Amselem J."/>
            <person name="Cantarel B.L."/>
            <person name="Chiu R."/>
            <person name="Coutinho P.M."/>
            <person name="Feau N."/>
            <person name="Field M."/>
            <person name="Frey P."/>
            <person name="Gelhaye E."/>
            <person name="Goldberg J."/>
            <person name="Grabherr M.G."/>
            <person name="Kodira C.D."/>
            <person name="Kohler A."/>
            <person name="Kuees U."/>
            <person name="Lindquist E.A."/>
            <person name="Lucas S.M."/>
            <person name="Mago R."/>
            <person name="Mauceli E."/>
            <person name="Morin E."/>
            <person name="Murat C."/>
            <person name="Pangilinan J.L."/>
            <person name="Park R."/>
            <person name="Pearson M."/>
            <person name="Quesneville H."/>
            <person name="Rouhier N."/>
            <person name="Sakthikumar S."/>
            <person name="Salamov A.A."/>
            <person name="Schmutz J."/>
            <person name="Selles B."/>
            <person name="Shapiro H."/>
            <person name="Tanguay P."/>
            <person name="Tuskan G.A."/>
            <person name="Henrissat B."/>
            <person name="Van de Peer Y."/>
            <person name="Rouze P."/>
            <person name="Ellis J.G."/>
            <person name="Dodds P.N."/>
            <person name="Schein J.E."/>
            <person name="Zhong S."/>
            <person name="Hamelin R.C."/>
            <person name="Grigoriev I.V."/>
            <person name="Szabo L.J."/>
            <person name="Martin F."/>
        </authorList>
    </citation>
    <scope>NUCLEOTIDE SEQUENCE [LARGE SCALE GENOMIC DNA]</scope>
    <source>
        <strain evidence="2">98AG31 / pathotype 3-4-7</strain>
    </source>
</reference>
<proteinExistence type="predicted"/>
<dbReference type="HOGENOM" id="CLU_2812922_0_0_1"/>
<name>F4R5V5_MELLP</name>
<organism evidence="2">
    <name type="scientific">Melampsora larici-populina (strain 98AG31 / pathotype 3-4-7)</name>
    <name type="common">Poplar leaf rust fungus</name>
    <dbReference type="NCBI Taxonomy" id="747676"/>
    <lineage>
        <taxon>Eukaryota</taxon>
        <taxon>Fungi</taxon>
        <taxon>Dikarya</taxon>
        <taxon>Basidiomycota</taxon>
        <taxon>Pucciniomycotina</taxon>
        <taxon>Pucciniomycetes</taxon>
        <taxon>Pucciniales</taxon>
        <taxon>Melampsoraceae</taxon>
        <taxon>Melampsora</taxon>
    </lineage>
</organism>
<accession>F4R5V5</accession>
<dbReference type="RefSeq" id="XP_007404562.1">
    <property type="nucleotide sequence ID" value="XM_007404500.1"/>
</dbReference>
<protein>
    <submittedName>
        <fullName evidence="1">Uncharacterized protein</fullName>
    </submittedName>
</protein>
<sequence>MDKDGFLNAGHNFIILNHHHDPGRIFAEFGRQLREEKIKHNINSASVLLLHRYSHNLAVLHTIHLGL</sequence>
<dbReference type="Proteomes" id="UP000001072">
    <property type="component" value="Unassembled WGS sequence"/>
</dbReference>
<evidence type="ECO:0000313" key="1">
    <source>
        <dbReference type="EMBL" id="EGG12187.1"/>
    </source>
</evidence>
<dbReference type="VEuPathDB" id="FungiDB:MELLADRAFT_70714"/>
<dbReference type="KEGG" id="mlr:MELLADRAFT_70714"/>
<dbReference type="EMBL" id="GL883091">
    <property type="protein sequence ID" value="EGG12187.1"/>
    <property type="molecule type" value="Genomic_DNA"/>
</dbReference>